<dbReference type="RefSeq" id="WP_236981113.1">
    <property type="nucleotide sequence ID" value="NZ_BRXE01000089.1"/>
</dbReference>
<reference evidence="8" key="1">
    <citation type="submission" date="2022-08" db="EMBL/GenBank/DDBJ databases">
        <title>Mycobacterium kiyosense sp. nov., scotochromogenic slow-glowing species isolated from respiratory specimens.</title>
        <authorList>
            <person name="Fukano H."/>
            <person name="Kazumi Y."/>
            <person name="Sakagami N."/>
            <person name="Ato M."/>
            <person name="Mitarai S."/>
            <person name="Hoshino Y."/>
        </authorList>
    </citation>
    <scope>NUCLEOTIDE SEQUENCE</scope>
    <source>
        <strain evidence="8">1413</strain>
        <strain evidence="7">SRL2020-028</strain>
    </source>
</reference>
<evidence type="ECO:0000313" key="9">
    <source>
        <dbReference type="Proteomes" id="UP001064782"/>
    </source>
</evidence>
<dbReference type="Pfam" id="PF13305">
    <property type="entry name" value="TetR_C_33"/>
    <property type="match status" value="1"/>
</dbReference>
<dbReference type="GO" id="GO:0000976">
    <property type="term" value="F:transcription cis-regulatory region binding"/>
    <property type="evidence" value="ECO:0007669"/>
    <property type="project" value="TreeGrafter"/>
</dbReference>
<dbReference type="InterPro" id="IPR025996">
    <property type="entry name" value="MT1864/Rv1816-like_C"/>
</dbReference>
<proteinExistence type="predicted"/>
<dbReference type="Gene3D" id="1.10.10.60">
    <property type="entry name" value="Homeodomain-like"/>
    <property type="match status" value="1"/>
</dbReference>
<dbReference type="InterPro" id="IPR001647">
    <property type="entry name" value="HTH_TetR"/>
</dbReference>
<dbReference type="EMBL" id="BRZI01000007">
    <property type="protein sequence ID" value="GLD29616.1"/>
    <property type="molecule type" value="Genomic_DNA"/>
</dbReference>
<evidence type="ECO:0000256" key="2">
    <source>
        <dbReference type="ARBA" id="ARBA00023125"/>
    </source>
</evidence>
<dbReference type="InterPro" id="IPR009057">
    <property type="entry name" value="Homeodomain-like_sf"/>
</dbReference>
<protein>
    <submittedName>
        <fullName evidence="8">TetR family transcriptional regulator</fullName>
    </submittedName>
</protein>
<dbReference type="SUPFAM" id="SSF46689">
    <property type="entry name" value="Homeodomain-like"/>
    <property type="match status" value="1"/>
</dbReference>
<dbReference type="FunFam" id="1.10.357.10:FF:000015">
    <property type="entry name" value="TetR family transcriptional regulator"/>
    <property type="match status" value="1"/>
</dbReference>
<evidence type="ECO:0000313" key="8">
    <source>
        <dbReference type="EMBL" id="GLD29616.1"/>
    </source>
</evidence>
<dbReference type="GO" id="GO:0003700">
    <property type="term" value="F:DNA-binding transcription factor activity"/>
    <property type="evidence" value="ECO:0007669"/>
    <property type="project" value="TreeGrafter"/>
</dbReference>
<keyword evidence="1" id="KW-0805">Transcription regulation</keyword>
<dbReference type="EMBL" id="BRXE01000089">
    <property type="protein sequence ID" value="GLB85547.1"/>
    <property type="molecule type" value="Genomic_DNA"/>
</dbReference>
<dbReference type="InterPro" id="IPR036271">
    <property type="entry name" value="Tet_transcr_reg_TetR-rel_C_sf"/>
</dbReference>
<feature type="domain" description="HTH tetR-type" evidence="6">
    <location>
        <begin position="25"/>
        <end position="85"/>
    </location>
</feature>
<comment type="caution">
    <text evidence="8">The sequence shown here is derived from an EMBL/GenBank/DDBJ whole genome shotgun (WGS) entry which is preliminary data.</text>
</comment>
<dbReference type="PANTHER" id="PTHR30055">
    <property type="entry name" value="HTH-TYPE TRANSCRIPTIONAL REGULATOR RUTR"/>
    <property type="match status" value="1"/>
</dbReference>
<evidence type="ECO:0000256" key="3">
    <source>
        <dbReference type="ARBA" id="ARBA00023163"/>
    </source>
</evidence>
<dbReference type="GeneID" id="83629547"/>
<dbReference type="Proteomes" id="UP001064782">
    <property type="component" value="Unassembled WGS sequence"/>
</dbReference>
<evidence type="ECO:0000313" key="7">
    <source>
        <dbReference type="EMBL" id="GLB85547.1"/>
    </source>
</evidence>
<keyword evidence="2 4" id="KW-0238">DNA-binding</keyword>
<dbReference type="PANTHER" id="PTHR30055:SF151">
    <property type="entry name" value="TRANSCRIPTIONAL REGULATORY PROTEIN"/>
    <property type="match status" value="1"/>
</dbReference>
<sequence>MAAQPDPPSTGARARGGKSGTRQAKLSRDGIVEGALTFLDREGWDSLTINALATQLGTKGPSLYNHVDSLEDLRRAVRIRVIDDIITMLNRVGEGRARDDAVLVMAGAYRSYAHHHPGRYSAFTRMPFGGEDPEYSAATKGAAAPVIAVLSSYGLDGEDAFYAALEFWSAMHGFVLLEMTGVMDDIDTDAVFSDMVLRLAASMDTRSAVSADRDVLR</sequence>
<dbReference type="AlphaFoldDB" id="A0A9P3Q2B0"/>
<keyword evidence="9" id="KW-1185">Reference proteome</keyword>
<evidence type="ECO:0000259" key="6">
    <source>
        <dbReference type="PROSITE" id="PS50977"/>
    </source>
</evidence>
<dbReference type="InterPro" id="IPR050109">
    <property type="entry name" value="HTH-type_TetR-like_transc_reg"/>
</dbReference>
<feature type="DNA-binding region" description="H-T-H motif" evidence="4">
    <location>
        <begin position="48"/>
        <end position="67"/>
    </location>
</feature>
<dbReference type="PROSITE" id="PS50977">
    <property type="entry name" value="HTH_TETR_2"/>
    <property type="match status" value="1"/>
</dbReference>
<organism evidence="8 9">
    <name type="scientific">Mycobacterium kiyosense</name>
    <dbReference type="NCBI Taxonomy" id="2871094"/>
    <lineage>
        <taxon>Bacteria</taxon>
        <taxon>Bacillati</taxon>
        <taxon>Actinomycetota</taxon>
        <taxon>Actinomycetes</taxon>
        <taxon>Mycobacteriales</taxon>
        <taxon>Mycobacteriaceae</taxon>
        <taxon>Mycobacterium</taxon>
    </lineage>
</organism>
<name>A0A9P3Q2B0_9MYCO</name>
<dbReference type="SUPFAM" id="SSF48498">
    <property type="entry name" value="Tetracyclin repressor-like, C-terminal domain"/>
    <property type="match status" value="1"/>
</dbReference>
<accession>A0A9P3Q2B0</accession>
<dbReference type="Gene3D" id="1.10.357.10">
    <property type="entry name" value="Tetracycline Repressor, domain 2"/>
    <property type="match status" value="1"/>
</dbReference>
<feature type="region of interest" description="Disordered" evidence="5">
    <location>
        <begin position="1"/>
        <end position="26"/>
    </location>
</feature>
<dbReference type="Proteomes" id="UP001165663">
    <property type="component" value="Unassembled WGS sequence"/>
</dbReference>
<gene>
    <name evidence="8" type="ORF">Mkiyose1413_14990</name>
    <name evidence="7" type="ORF">SRL2020028_48030</name>
</gene>
<evidence type="ECO:0000256" key="4">
    <source>
        <dbReference type="PROSITE-ProRule" id="PRU00335"/>
    </source>
</evidence>
<keyword evidence="3" id="KW-0804">Transcription</keyword>
<evidence type="ECO:0000256" key="1">
    <source>
        <dbReference type="ARBA" id="ARBA00023015"/>
    </source>
</evidence>
<evidence type="ECO:0000256" key="5">
    <source>
        <dbReference type="SAM" id="MobiDB-lite"/>
    </source>
</evidence>